<reference evidence="3 4" key="1">
    <citation type="submission" date="2019-03" db="EMBL/GenBank/DDBJ databases">
        <title>Genomic Encyclopedia of Type Strains, Phase IV (KMG-IV): sequencing the most valuable type-strain genomes for metagenomic binning, comparative biology and taxonomic classification.</title>
        <authorList>
            <person name="Goeker M."/>
        </authorList>
    </citation>
    <scope>NUCLEOTIDE SEQUENCE [LARGE SCALE GENOMIC DNA]</scope>
    <source>
        <strain evidence="3 4">DSM 25082</strain>
    </source>
</reference>
<dbReference type="PANTHER" id="PTHR35936:SF35">
    <property type="entry name" value="L-CYSTINE-BINDING PROTEIN TCYJ"/>
    <property type="match status" value="1"/>
</dbReference>
<proteinExistence type="predicted"/>
<keyword evidence="1" id="KW-0732">Signal</keyword>
<dbReference type="PANTHER" id="PTHR35936">
    <property type="entry name" value="MEMBRANE-BOUND LYTIC MUREIN TRANSGLYCOSYLASE F"/>
    <property type="match status" value="1"/>
</dbReference>
<evidence type="ECO:0000313" key="4">
    <source>
        <dbReference type="Proteomes" id="UP000295357"/>
    </source>
</evidence>
<keyword evidence="4" id="KW-1185">Reference proteome</keyword>
<dbReference type="EMBL" id="SNXE01000009">
    <property type="protein sequence ID" value="TDP06495.1"/>
    <property type="molecule type" value="Genomic_DNA"/>
</dbReference>
<protein>
    <submittedName>
        <fullName evidence="3">Extracellular solute-binding protein (Family 3)</fullName>
    </submittedName>
</protein>
<accession>A0A4R6MWB0</accession>
<evidence type="ECO:0000313" key="3">
    <source>
        <dbReference type="EMBL" id="TDP06495.1"/>
    </source>
</evidence>
<organism evidence="3 4">
    <name type="scientific">Roseateles asaccharophilus</name>
    <dbReference type="NCBI Taxonomy" id="582607"/>
    <lineage>
        <taxon>Bacteria</taxon>
        <taxon>Pseudomonadati</taxon>
        <taxon>Pseudomonadota</taxon>
        <taxon>Betaproteobacteria</taxon>
        <taxon>Burkholderiales</taxon>
        <taxon>Sphaerotilaceae</taxon>
        <taxon>Roseateles</taxon>
    </lineage>
</organism>
<dbReference type="Gene3D" id="3.40.190.10">
    <property type="entry name" value="Periplasmic binding protein-like II"/>
    <property type="match status" value="2"/>
</dbReference>
<evidence type="ECO:0000259" key="2">
    <source>
        <dbReference type="Pfam" id="PF00497"/>
    </source>
</evidence>
<dbReference type="InterPro" id="IPR001638">
    <property type="entry name" value="Solute-binding_3/MltF_N"/>
</dbReference>
<feature type="domain" description="Solute-binding protein family 3/N-terminal" evidence="2">
    <location>
        <begin position="64"/>
        <end position="240"/>
    </location>
</feature>
<dbReference type="AlphaFoldDB" id="A0A4R6MWB0"/>
<dbReference type="Pfam" id="PF00497">
    <property type="entry name" value="SBP_bac_3"/>
    <property type="match status" value="1"/>
</dbReference>
<sequence length="243" mass="27387">MIVAGLVLAQGQAQPLRSIAQAGAPVKYAAPGEARPGLCREAAQALTQFDPRLQFAGLEREASLRRIERMLEHDEIDVFLCLLDTPERRTRFDFLAVPIYRVRHVLVQRREDERQIESYPQLAQRSQGLPVLVAQGSALVRQLDRQGVRYSDAPANDIVALRMLLAGRGDVVYGQDMTLAPLLRLPEFEGRLRLGEATLSEDRHHVALSRRLPGATRQRLETALATLERNGTLRELAERYRRP</sequence>
<evidence type="ECO:0000256" key="1">
    <source>
        <dbReference type="ARBA" id="ARBA00022729"/>
    </source>
</evidence>
<comment type="caution">
    <text evidence="3">The sequence shown here is derived from an EMBL/GenBank/DDBJ whole genome shotgun (WGS) entry which is preliminary data.</text>
</comment>
<name>A0A4R6MWB0_9BURK</name>
<gene>
    <name evidence="3" type="ORF">DFR39_109176</name>
</gene>
<dbReference type="SUPFAM" id="SSF53850">
    <property type="entry name" value="Periplasmic binding protein-like II"/>
    <property type="match status" value="1"/>
</dbReference>
<dbReference type="Proteomes" id="UP000295357">
    <property type="component" value="Unassembled WGS sequence"/>
</dbReference>